<accession>A0A813EX29</accession>
<reference evidence="2" key="1">
    <citation type="submission" date="2021-02" db="EMBL/GenBank/DDBJ databases">
        <authorList>
            <person name="Dougan E. K."/>
            <person name="Rhodes N."/>
            <person name="Thang M."/>
            <person name="Chan C."/>
        </authorList>
    </citation>
    <scope>NUCLEOTIDE SEQUENCE</scope>
</reference>
<comment type="caution">
    <text evidence="2">The sequence shown here is derived from an EMBL/GenBank/DDBJ whole genome shotgun (WGS) entry which is preliminary data.</text>
</comment>
<keyword evidence="3" id="KW-1185">Reference proteome</keyword>
<evidence type="ECO:0000313" key="3">
    <source>
        <dbReference type="Proteomes" id="UP000654075"/>
    </source>
</evidence>
<feature type="chain" id="PRO_5032894338" evidence="1">
    <location>
        <begin position="35"/>
        <end position="241"/>
    </location>
</feature>
<feature type="signal peptide" evidence="1">
    <location>
        <begin position="1"/>
        <end position="34"/>
    </location>
</feature>
<dbReference type="Proteomes" id="UP000654075">
    <property type="component" value="Unassembled WGS sequence"/>
</dbReference>
<keyword evidence="1" id="KW-0732">Signal</keyword>
<sequence>MTLSDGKSGVSSLASAGRALLSLLILSRATPGAGDCSEGPHVNWTAVREDLVTYSTLSEPSHRSRRCFGLDSGVWSYCGISAMRILQMKPGLINDATTNDPESPLTMSAAALQAKSPCGLGSVCIGFYAMTFLTPGERHGMLFWEADRLDKLGLSFEEILATEWPLFGLLARLAEEVILSGSARPVDATCHGAASPSSEATQRLVVALREEVAQRVAQRRPVPEALARRILAAVERVGDLV</sequence>
<gene>
    <name evidence="2" type="ORF">PGLA1383_LOCUS21795</name>
</gene>
<dbReference type="EMBL" id="CAJNNV010015557">
    <property type="protein sequence ID" value="CAE8603588.1"/>
    <property type="molecule type" value="Genomic_DNA"/>
</dbReference>
<dbReference type="OrthoDB" id="436425at2759"/>
<protein>
    <submittedName>
        <fullName evidence="2">Uncharacterized protein</fullName>
    </submittedName>
</protein>
<evidence type="ECO:0000313" key="2">
    <source>
        <dbReference type="EMBL" id="CAE8603588.1"/>
    </source>
</evidence>
<dbReference type="AlphaFoldDB" id="A0A813EX29"/>
<organism evidence="2 3">
    <name type="scientific">Polarella glacialis</name>
    <name type="common">Dinoflagellate</name>
    <dbReference type="NCBI Taxonomy" id="89957"/>
    <lineage>
        <taxon>Eukaryota</taxon>
        <taxon>Sar</taxon>
        <taxon>Alveolata</taxon>
        <taxon>Dinophyceae</taxon>
        <taxon>Suessiales</taxon>
        <taxon>Suessiaceae</taxon>
        <taxon>Polarella</taxon>
    </lineage>
</organism>
<evidence type="ECO:0000256" key="1">
    <source>
        <dbReference type="SAM" id="SignalP"/>
    </source>
</evidence>
<name>A0A813EX29_POLGL</name>
<proteinExistence type="predicted"/>